<feature type="compositionally biased region" description="Polar residues" evidence="1">
    <location>
        <begin position="1"/>
        <end position="27"/>
    </location>
</feature>
<evidence type="ECO:0000313" key="3">
    <source>
        <dbReference type="Proteomes" id="UP001281410"/>
    </source>
</evidence>
<accession>A0AAD9ZKV2</accession>
<dbReference type="EMBL" id="JANJYJ010000010">
    <property type="protein sequence ID" value="KAK3184056.1"/>
    <property type="molecule type" value="Genomic_DNA"/>
</dbReference>
<feature type="compositionally biased region" description="Pro residues" evidence="1">
    <location>
        <begin position="76"/>
        <end position="89"/>
    </location>
</feature>
<feature type="compositionally biased region" description="Low complexity" evidence="1">
    <location>
        <begin position="90"/>
        <end position="101"/>
    </location>
</feature>
<proteinExistence type="predicted"/>
<reference evidence="2" key="1">
    <citation type="journal article" date="2023" name="Plant J.">
        <title>Genome sequences and population genomics provide insights into the demographic history, inbreeding, and mutation load of two 'living fossil' tree species of Dipteronia.</title>
        <authorList>
            <person name="Feng Y."/>
            <person name="Comes H.P."/>
            <person name="Chen J."/>
            <person name="Zhu S."/>
            <person name="Lu R."/>
            <person name="Zhang X."/>
            <person name="Li P."/>
            <person name="Qiu J."/>
            <person name="Olsen K.M."/>
            <person name="Qiu Y."/>
        </authorList>
    </citation>
    <scope>NUCLEOTIDE SEQUENCE</scope>
    <source>
        <strain evidence="2">NBL</strain>
    </source>
</reference>
<dbReference type="AlphaFoldDB" id="A0AAD9ZKV2"/>
<gene>
    <name evidence="2" type="ORF">Dsin_031342</name>
</gene>
<evidence type="ECO:0000313" key="2">
    <source>
        <dbReference type="EMBL" id="KAK3184056.1"/>
    </source>
</evidence>
<sequence>MARTNKYASINFNNILEKNHRPSSATANSGASTKPPSSSSYSSITSHNNNNNNNNNNTNNTLYKSHGRMLVLTRPTPKPLPTINPPLTPSPKSQTQQQQTQIPDRTRPGPAPDQISLRPLGRTGTGLEHFSPIPGQERDKEVGLIVGSPKTGKFVPPHLRPGFAGREEKPAPEVSRSRESGQKYFGSPGRYGEDGRPKSGGYERTGSGGDSDLGLMDRPRSSGNRPSSSGS</sequence>
<protein>
    <submittedName>
        <fullName evidence="2">Uncharacterized protein</fullName>
    </submittedName>
</protein>
<evidence type="ECO:0000256" key="1">
    <source>
        <dbReference type="SAM" id="MobiDB-lite"/>
    </source>
</evidence>
<feature type="region of interest" description="Disordered" evidence="1">
    <location>
        <begin position="1"/>
        <end position="231"/>
    </location>
</feature>
<dbReference type="Proteomes" id="UP001281410">
    <property type="component" value="Unassembled WGS sequence"/>
</dbReference>
<comment type="caution">
    <text evidence="2">The sequence shown here is derived from an EMBL/GenBank/DDBJ whole genome shotgun (WGS) entry which is preliminary data.</text>
</comment>
<feature type="compositionally biased region" description="Basic and acidic residues" evidence="1">
    <location>
        <begin position="165"/>
        <end position="181"/>
    </location>
</feature>
<keyword evidence="3" id="KW-1185">Reference proteome</keyword>
<feature type="compositionally biased region" description="Low complexity" evidence="1">
    <location>
        <begin position="28"/>
        <end position="61"/>
    </location>
</feature>
<feature type="compositionally biased region" description="Low complexity" evidence="1">
    <location>
        <begin position="221"/>
        <end position="231"/>
    </location>
</feature>
<name>A0AAD9ZKV2_9ROSI</name>
<organism evidence="2 3">
    <name type="scientific">Dipteronia sinensis</name>
    <dbReference type="NCBI Taxonomy" id="43782"/>
    <lineage>
        <taxon>Eukaryota</taxon>
        <taxon>Viridiplantae</taxon>
        <taxon>Streptophyta</taxon>
        <taxon>Embryophyta</taxon>
        <taxon>Tracheophyta</taxon>
        <taxon>Spermatophyta</taxon>
        <taxon>Magnoliopsida</taxon>
        <taxon>eudicotyledons</taxon>
        <taxon>Gunneridae</taxon>
        <taxon>Pentapetalae</taxon>
        <taxon>rosids</taxon>
        <taxon>malvids</taxon>
        <taxon>Sapindales</taxon>
        <taxon>Sapindaceae</taxon>
        <taxon>Hippocastanoideae</taxon>
        <taxon>Acereae</taxon>
        <taxon>Dipteronia</taxon>
    </lineage>
</organism>